<accession>A0A5N6X8Y7</accession>
<gene>
    <name evidence="4" type="ORF">BDV39DRAFT_204471</name>
</gene>
<dbReference type="Pfam" id="PF01053">
    <property type="entry name" value="Cys_Met_Meta_PP"/>
    <property type="match status" value="1"/>
</dbReference>
<dbReference type="PANTHER" id="PTHR42699:SF1">
    <property type="entry name" value="CYSTATHIONINE GAMMA-SYNTHASE-RELATED"/>
    <property type="match status" value="1"/>
</dbReference>
<dbReference type="InterPro" id="IPR051750">
    <property type="entry name" value="Trans-sulfuration_enzymes"/>
</dbReference>
<evidence type="ECO:0000313" key="4">
    <source>
        <dbReference type="EMBL" id="KAE8328070.1"/>
    </source>
</evidence>
<dbReference type="InterPro" id="IPR015421">
    <property type="entry name" value="PyrdxlP-dep_Trfase_major"/>
</dbReference>
<protein>
    <submittedName>
        <fullName evidence="4">Pyridoxal phosphate-dependent transferase</fullName>
    </submittedName>
</protein>
<dbReference type="Gene3D" id="3.90.1150.10">
    <property type="entry name" value="Aspartate Aminotransferase, domain 1"/>
    <property type="match status" value="1"/>
</dbReference>
<dbReference type="GO" id="GO:0003962">
    <property type="term" value="F:cystathionine gamma-synthase activity"/>
    <property type="evidence" value="ECO:0007669"/>
    <property type="project" value="TreeGrafter"/>
</dbReference>
<dbReference type="GO" id="GO:0019346">
    <property type="term" value="P:transsulfuration"/>
    <property type="evidence" value="ECO:0007669"/>
    <property type="project" value="InterPro"/>
</dbReference>
<dbReference type="GO" id="GO:0030170">
    <property type="term" value="F:pyridoxal phosphate binding"/>
    <property type="evidence" value="ECO:0007669"/>
    <property type="project" value="InterPro"/>
</dbReference>
<keyword evidence="5" id="KW-1185">Reference proteome</keyword>
<dbReference type="InterPro" id="IPR015422">
    <property type="entry name" value="PyrdxlP-dep_Trfase_small"/>
</dbReference>
<comment type="cofactor">
    <cofactor evidence="1 3">
        <name>pyridoxal 5'-phosphate</name>
        <dbReference type="ChEBI" id="CHEBI:597326"/>
    </cofactor>
</comment>
<evidence type="ECO:0000256" key="2">
    <source>
        <dbReference type="ARBA" id="ARBA00022898"/>
    </source>
</evidence>
<proteinExistence type="inferred from homology"/>
<dbReference type="InterPro" id="IPR015424">
    <property type="entry name" value="PyrdxlP-dep_Trfase"/>
</dbReference>
<name>A0A5N6X8Y7_9EURO</name>
<dbReference type="EMBL" id="ML741788">
    <property type="protein sequence ID" value="KAE8328070.1"/>
    <property type="molecule type" value="Genomic_DNA"/>
</dbReference>
<dbReference type="InterPro" id="IPR000277">
    <property type="entry name" value="Cys/Met-Metab_PyrdxlP-dep_enz"/>
</dbReference>
<sequence>MVGASDLRFSLGLEAVQLPGFLKKAQGSFLQAVWCECPLNPLLWTVDLERIRRLANRYDYVVVVDETIGSFANVDVLDIADIVVTSLTKSFNGYADLLAESVVLNPNSRYYTSLKTSLRDSYSNDLYVEDAIQLELNSCDFIRRAAQLISTVEYLADFLHPFASDPSSVVNAVHYPKISTLVQRYKTRMSQPTNDFTPSYGYVRKGPSLGGHVTLTQPYVQMVLQKQKKWTASHGLRQTIVQLSVGLEDKDDLLQRVKSALAIAEKMKSGQVF</sequence>
<comment type="similarity">
    <text evidence="3">Belongs to the trans-sulfuration enzymes family.</text>
</comment>
<dbReference type="AlphaFoldDB" id="A0A5N6X8Y7"/>
<keyword evidence="2 3" id="KW-0663">Pyridoxal phosphate</keyword>
<dbReference type="Proteomes" id="UP000325945">
    <property type="component" value="Unassembled WGS sequence"/>
</dbReference>
<reference evidence="5" key="1">
    <citation type="submission" date="2019-04" db="EMBL/GenBank/DDBJ databases">
        <title>Friends and foes A comparative genomics studyof 23 Aspergillus species from section Flavi.</title>
        <authorList>
            <consortium name="DOE Joint Genome Institute"/>
            <person name="Kjaerbolling I."/>
            <person name="Vesth T."/>
            <person name="Frisvad J.C."/>
            <person name="Nybo J.L."/>
            <person name="Theobald S."/>
            <person name="Kildgaard S."/>
            <person name="Isbrandt T."/>
            <person name="Kuo A."/>
            <person name="Sato A."/>
            <person name="Lyhne E.K."/>
            <person name="Kogle M.E."/>
            <person name="Wiebenga A."/>
            <person name="Kun R.S."/>
            <person name="Lubbers R.J."/>
            <person name="Makela M.R."/>
            <person name="Barry K."/>
            <person name="Chovatia M."/>
            <person name="Clum A."/>
            <person name="Daum C."/>
            <person name="Haridas S."/>
            <person name="He G."/>
            <person name="LaButti K."/>
            <person name="Lipzen A."/>
            <person name="Mondo S."/>
            <person name="Riley R."/>
            <person name="Salamov A."/>
            <person name="Simmons B.A."/>
            <person name="Magnuson J.K."/>
            <person name="Henrissat B."/>
            <person name="Mortensen U.H."/>
            <person name="Larsen T.O."/>
            <person name="Devries R.P."/>
            <person name="Grigoriev I.V."/>
            <person name="Machida M."/>
            <person name="Baker S.E."/>
            <person name="Andersen M.R."/>
        </authorList>
    </citation>
    <scope>NUCLEOTIDE SEQUENCE [LARGE SCALE GENOMIC DNA]</scope>
    <source>
        <strain evidence="5">CBS 130017</strain>
    </source>
</reference>
<evidence type="ECO:0000256" key="3">
    <source>
        <dbReference type="RuleBase" id="RU362118"/>
    </source>
</evidence>
<dbReference type="SUPFAM" id="SSF53383">
    <property type="entry name" value="PLP-dependent transferases"/>
    <property type="match status" value="1"/>
</dbReference>
<keyword evidence="4" id="KW-0808">Transferase</keyword>
<dbReference type="Gene3D" id="3.40.640.10">
    <property type="entry name" value="Type I PLP-dependent aspartate aminotransferase-like (Major domain)"/>
    <property type="match status" value="1"/>
</dbReference>
<evidence type="ECO:0000313" key="5">
    <source>
        <dbReference type="Proteomes" id="UP000325945"/>
    </source>
</evidence>
<organism evidence="4 5">
    <name type="scientific">Aspergillus sergii</name>
    <dbReference type="NCBI Taxonomy" id="1034303"/>
    <lineage>
        <taxon>Eukaryota</taxon>
        <taxon>Fungi</taxon>
        <taxon>Dikarya</taxon>
        <taxon>Ascomycota</taxon>
        <taxon>Pezizomycotina</taxon>
        <taxon>Eurotiomycetes</taxon>
        <taxon>Eurotiomycetidae</taxon>
        <taxon>Eurotiales</taxon>
        <taxon>Aspergillaceae</taxon>
        <taxon>Aspergillus</taxon>
        <taxon>Aspergillus subgen. Circumdati</taxon>
    </lineage>
</organism>
<dbReference type="PANTHER" id="PTHR42699">
    <property type="match status" value="1"/>
</dbReference>
<evidence type="ECO:0000256" key="1">
    <source>
        <dbReference type="ARBA" id="ARBA00001933"/>
    </source>
</evidence>